<accession>A0A7T2VZP6</accession>
<proteinExistence type="predicted"/>
<name>A0A7T2VZP6_DELAC</name>
<dbReference type="RefSeq" id="WP_197956060.1">
    <property type="nucleotide sequence ID" value="NZ_CP065668.1"/>
</dbReference>
<dbReference type="Proteomes" id="UP000594778">
    <property type="component" value="Chromosome"/>
</dbReference>
<sequence length="104" mass="10817">MSNSSKASNESTTAPLRHWLAQGQAWLADMQAAGLAGAGMPLLAPGRAWADEGALLGWGALARQMDGVLDPQLPPAERASALLDIAVWVMTAQRLQAGADQSLP</sequence>
<evidence type="ECO:0000313" key="2">
    <source>
        <dbReference type="Proteomes" id="UP000594778"/>
    </source>
</evidence>
<organism evidence="1 2">
    <name type="scientific">Delftia acidovorans</name>
    <name type="common">Pseudomonas acidovorans</name>
    <name type="synonym">Comamonas acidovorans</name>
    <dbReference type="NCBI Taxonomy" id="80866"/>
    <lineage>
        <taxon>Bacteria</taxon>
        <taxon>Pseudomonadati</taxon>
        <taxon>Pseudomonadota</taxon>
        <taxon>Betaproteobacteria</taxon>
        <taxon>Burkholderiales</taxon>
        <taxon>Comamonadaceae</taxon>
        <taxon>Delftia</taxon>
    </lineage>
</organism>
<dbReference type="AlphaFoldDB" id="A0A7T2VZP6"/>
<evidence type="ECO:0000313" key="1">
    <source>
        <dbReference type="EMBL" id="QPS08935.1"/>
    </source>
</evidence>
<reference evidence="1 2" key="1">
    <citation type="submission" date="2020-12" db="EMBL/GenBank/DDBJ databases">
        <title>FDA dAtabase for Regulatory Grade micrObial Sequences (FDA-ARGOS): Supporting development and validation of Infectious Disease Dx tests.</title>
        <authorList>
            <person name="Sproer C."/>
            <person name="Gronow S."/>
            <person name="Severitt S."/>
            <person name="Schroder I."/>
            <person name="Tallon L."/>
            <person name="Sadzewicz L."/>
            <person name="Zhao X."/>
            <person name="Boylan J."/>
            <person name="Ott S."/>
            <person name="Bowen H."/>
            <person name="Vavikolanu K."/>
            <person name="Mehta A."/>
            <person name="Aluvathingal J."/>
            <person name="Nadendla S."/>
            <person name="Lowell S."/>
            <person name="Myers T."/>
            <person name="Yan Y."/>
            <person name="Sichtig H."/>
        </authorList>
    </citation>
    <scope>NUCLEOTIDE SEQUENCE [LARGE SCALE GENOMIC DNA]</scope>
    <source>
        <strain evidence="1 2">FDAARGOS_909</strain>
    </source>
</reference>
<protein>
    <submittedName>
        <fullName evidence="1">Uncharacterized protein</fullName>
    </submittedName>
</protein>
<dbReference type="EMBL" id="CP065668">
    <property type="protein sequence ID" value="QPS08935.1"/>
    <property type="molecule type" value="Genomic_DNA"/>
</dbReference>
<gene>
    <name evidence="1" type="ORF">I6G66_02435</name>
</gene>